<dbReference type="SUPFAM" id="SSF57701">
    <property type="entry name" value="Zn2/Cys6 DNA-binding domain"/>
    <property type="match status" value="1"/>
</dbReference>
<dbReference type="PANTHER" id="PTHR31001:SF50">
    <property type="entry name" value="ZN(II)2CYS6 TRANSCRIPTION FACTOR (EUROFUNG)"/>
    <property type="match status" value="1"/>
</dbReference>
<dbReference type="Proteomes" id="UP000664521">
    <property type="component" value="Unassembled WGS sequence"/>
</dbReference>
<gene>
    <name evidence="7" type="ORF">HETSPECPRED_001312</name>
</gene>
<evidence type="ECO:0000256" key="5">
    <source>
        <dbReference type="SAM" id="SignalP"/>
    </source>
</evidence>
<reference evidence="7" key="1">
    <citation type="submission" date="2021-03" db="EMBL/GenBank/DDBJ databases">
        <authorList>
            <person name="Tagirdzhanova G."/>
        </authorList>
    </citation>
    <scope>NUCLEOTIDE SEQUENCE</scope>
</reference>
<dbReference type="Pfam" id="PF04082">
    <property type="entry name" value="Fungal_trans"/>
    <property type="match status" value="1"/>
</dbReference>
<protein>
    <recommendedName>
        <fullName evidence="6">Zn(2)-C6 fungal-type domain-containing protein</fullName>
    </recommendedName>
</protein>
<feature type="domain" description="Zn(2)-C6 fungal-type" evidence="6">
    <location>
        <begin position="357"/>
        <end position="386"/>
    </location>
</feature>
<dbReference type="PANTHER" id="PTHR31001">
    <property type="entry name" value="UNCHARACTERIZED TRANSCRIPTIONAL REGULATORY PROTEIN"/>
    <property type="match status" value="1"/>
</dbReference>
<feature type="region of interest" description="Disordered" evidence="4">
    <location>
        <begin position="272"/>
        <end position="298"/>
    </location>
</feature>
<keyword evidence="2" id="KW-0479">Metal-binding</keyword>
<evidence type="ECO:0000313" key="7">
    <source>
        <dbReference type="EMBL" id="CAF9913058.1"/>
    </source>
</evidence>
<dbReference type="SMART" id="SM00066">
    <property type="entry name" value="GAL4"/>
    <property type="match status" value="1"/>
</dbReference>
<evidence type="ECO:0000256" key="1">
    <source>
        <dbReference type="ARBA" id="ARBA00004123"/>
    </source>
</evidence>
<comment type="subcellular location">
    <subcellularLocation>
        <location evidence="1">Nucleus</location>
    </subcellularLocation>
</comment>
<dbReference type="GO" id="GO:0005634">
    <property type="term" value="C:nucleus"/>
    <property type="evidence" value="ECO:0007669"/>
    <property type="project" value="UniProtKB-SubCell"/>
</dbReference>
<dbReference type="GO" id="GO:0006351">
    <property type="term" value="P:DNA-templated transcription"/>
    <property type="evidence" value="ECO:0007669"/>
    <property type="project" value="InterPro"/>
</dbReference>
<dbReference type="InterPro" id="IPR036864">
    <property type="entry name" value="Zn2-C6_fun-type_DNA-bd_sf"/>
</dbReference>
<dbReference type="GO" id="GO:0008270">
    <property type="term" value="F:zinc ion binding"/>
    <property type="evidence" value="ECO:0007669"/>
    <property type="project" value="InterPro"/>
</dbReference>
<dbReference type="CDD" id="cd12148">
    <property type="entry name" value="fungal_TF_MHR"/>
    <property type="match status" value="1"/>
</dbReference>
<evidence type="ECO:0000256" key="4">
    <source>
        <dbReference type="SAM" id="MobiDB-lite"/>
    </source>
</evidence>
<dbReference type="Pfam" id="PF04991">
    <property type="entry name" value="LicD"/>
    <property type="match status" value="1"/>
</dbReference>
<feature type="region of interest" description="Disordered" evidence="4">
    <location>
        <begin position="976"/>
        <end position="1000"/>
    </location>
</feature>
<dbReference type="GO" id="GO:0000981">
    <property type="term" value="F:DNA-binding transcription factor activity, RNA polymerase II-specific"/>
    <property type="evidence" value="ECO:0007669"/>
    <property type="project" value="InterPro"/>
</dbReference>
<evidence type="ECO:0000256" key="3">
    <source>
        <dbReference type="ARBA" id="ARBA00023242"/>
    </source>
</evidence>
<accession>A0A8H3IC79</accession>
<feature type="compositionally biased region" description="Polar residues" evidence="4">
    <location>
        <begin position="318"/>
        <end position="354"/>
    </location>
</feature>
<feature type="chain" id="PRO_5034922034" description="Zn(2)-C6 fungal-type domain-containing protein" evidence="5">
    <location>
        <begin position="28"/>
        <end position="1129"/>
    </location>
</feature>
<dbReference type="InterPro" id="IPR001138">
    <property type="entry name" value="Zn2Cys6_DnaBD"/>
</dbReference>
<feature type="compositionally biased region" description="Low complexity" evidence="4">
    <location>
        <begin position="519"/>
        <end position="529"/>
    </location>
</feature>
<evidence type="ECO:0000259" key="6">
    <source>
        <dbReference type="PROSITE" id="PS50048"/>
    </source>
</evidence>
<dbReference type="InterPro" id="IPR007219">
    <property type="entry name" value="XnlR_reg_dom"/>
</dbReference>
<feature type="region of interest" description="Disordered" evidence="4">
    <location>
        <begin position="509"/>
        <end position="529"/>
    </location>
</feature>
<feature type="signal peptide" evidence="5">
    <location>
        <begin position="1"/>
        <end position="27"/>
    </location>
</feature>
<dbReference type="CDD" id="cd00067">
    <property type="entry name" value="GAL4"/>
    <property type="match status" value="1"/>
</dbReference>
<dbReference type="GO" id="GO:0009100">
    <property type="term" value="P:glycoprotein metabolic process"/>
    <property type="evidence" value="ECO:0007669"/>
    <property type="project" value="UniProtKB-ARBA"/>
</dbReference>
<keyword evidence="3" id="KW-0539">Nucleus</keyword>
<name>A0A8H3IC79_9LECA</name>
<dbReference type="SMART" id="SM00906">
    <property type="entry name" value="Fungal_trans"/>
    <property type="match status" value="1"/>
</dbReference>
<keyword evidence="8" id="KW-1185">Reference proteome</keyword>
<dbReference type="OrthoDB" id="3989227at2759"/>
<organism evidence="7 8">
    <name type="scientific">Heterodermia speciosa</name>
    <dbReference type="NCBI Taxonomy" id="116794"/>
    <lineage>
        <taxon>Eukaryota</taxon>
        <taxon>Fungi</taxon>
        <taxon>Dikarya</taxon>
        <taxon>Ascomycota</taxon>
        <taxon>Pezizomycotina</taxon>
        <taxon>Lecanoromycetes</taxon>
        <taxon>OSLEUM clade</taxon>
        <taxon>Lecanoromycetidae</taxon>
        <taxon>Caliciales</taxon>
        <taxon>Physciaceae</taxon>
        <taxon>Heterodermia</taxon>
    </lineage>
</organism>
<dbReference type="InterPro" id="IPR007074">
    <property type="entry name" value="LicD/FKTN/FKRP_NTP_transf"/>
</dbReference>
<evidence type="ECO:0000313" key="8">
    <source>
        <dbReference type="Proteomes" id="UP000664521"/>
    </source>
</evidence>
<comment type="caution">
    <text evidence="7">The sequence shown here is derived from an EMBL/GenBank/DDBJ whole genome shotgun (WGS) entry which is preliminary data.</text>
</comment>
<dbReference type="InterPro" id="IPR050613">
    <property type="entry name" value="Sec_Metabolite_Reg"/>
</dbReference>
<dbReference type="EMBL" id="CAJPDS010000012">
    <property type="protein sequence ID" value="CAF9913058.1"/>
    <property type="molecule type" value="Genomic_DNA"/>
</dbReference>
<evidence type="ECO:0000256" key="2">
    <source>
        <dbReference type="ARBA" id="ARBA00022723"/>
    </source>
</evidence>
<dbReference type="PROSITE" id="PS50048">
    <property type="entry name" value="ZN2_CY6_FUNGAL_2"/>
    <property type="match status" value="1"/>
</dbReference>
<dbReference type="PROSITE" id="PS00463">
    <property type="entry name" value="ZN2_CY6_FUNGAL_1"/>
    <property type="match status" value="1"/>
</dbReference>
<keyword evidence="5" id="KW-0732">Signal</keyword>
<dbReference type="GO" id="GO:0003677">
    <property type="term" value="F:DNA binding"/>
    <property type="evidence" value="ECO:0007669"/>
    <property type="project" value="InterPro"/>
</dbReference>
<proteinExistence type="predicted"/>
<dbReference type="Gene3D" id="4.10.240.10">
    <property type="entry name" value="Zn(2)-C6 fungal-type DNA-binding domain"/>
    <property type="match status" value="1"/>
</dbReference>
<feature type="region of interest" description="Disordered" evidence="4">
    <location>
        <begin position="311"/>
        <end position="354"/>
    </location>
</feature>
<dbReference type="AlphaFoldDB" id="A0A8H3IC79"/>
<feature type="compositionally biased region" description="Low complexity" evidence="4">
    <location>
        <begin position="985"/>
        <end position="995"/>
    </location>
</feature>
<dbReference type="Pfam" id="PF00172">
    <property type="entry name" value="Zn_clus"/>
    <property type="match status" value="1"/>
</dbReference>
<sequence length="1129" mass="127002">MTTRLSSWLALALVLLALALQCAPVRGDADFESVRVLMTKDSSGKGGDPKEKYWHESVFHPHYDGRFTDHELDYEDQKTNLTALMQAYLSTMADLGADTWIMHGTLLGWWWNAKVSEATCPDLLCPPNALQIMPWDSDIDVQVSLKTMHFLASYYNMTIHHYATPLMPAGGRNYMLEINPGYTNGSPQDRLNVIDARWIDTETGVFIDITTVRPKEGTDGILQVKDKHMYNERDLFPLRDSMFEGKPVKIPYNYAELLEEERIYLALSGKMDDAHGKGKSAGTKKRDRNKPMDGRIISAPAMPSVHGEYNLARAGSDSPVSQHEATLSDHSGPTVSNGSRPNNGPATTNGTPLNPRSCVTCRKRKVRCDKRHPCINCNKAGIECIFPGPGRAPRRSRKPPDTELLARLRKLEGMVKDMGKEVEEEEAGAERVRKKPIVVNGTLAEKDPGCSTSQFFNYLDQNDDGKATAKLVKDFGRLVVEEGRSRYVSNKFWTSLSEEVAEMRDILDDPTDDEEDYPSPGSGSGSSTSANGQGFIFNFSSTIHSLRNFHPPPAQILMYWEIFKENVDPVLRIFHRPHTEQLIRDAVRHLGHMSKPMETMMFAIYYAVVTSMNPSDCLTVLGMDKDSGLKKYRFAFEQSLARANFLSTQEVLVLQSFTLYLTCARRSDDTRYVWTLSGLLIRLATALGVHRDGSHFGLSPFDTEMRRRLWWHICTLDVRASEDHGIDPSIVESTFDAKYPSNINDVDFSPSSTETPKEHEGWTETTFDLIRYSVSTTVRRLSYAPPGPGPCQTKGAKLTLEDKEHIIEELHQYLEKKYLIYCDLSVPLNWVAATVTRLIMAKMWLVVHHPLLREDRGAGLPKETLDRLFLTSVEVIEFSRLLETEKATRKWGWLFATYQQWHAMAYVLSQLAVRTTGPEVERAWPIIDVVFKEWHAGDPTTKKGMLWKPLRKMMVRARAARAEELEKRKRFPLDGSLGPSCVSANNDNNNNNSKNMPPPPEVMPGLNAASNPLDYTGLLPFVNNPTQTLFPLDVNGLPPMLAMENSQLHLLGNGNNNNNNNNGNLVDQWLYDETSYGGVQDPIVVDGDMNWVGWDEMIKDYAEQGGLPLPMGTPVTGEVPGLGGMTNWW</sequence>